<protein>
    <recommendedName>
        <fullName evidence="3">XRE family transcriptional regulator</fullName>
    </recommendedName>
</protein>
<dbReference type="Proteomes" id="UP000261325">
    <property type="component" value="Unassembled WGS sequence"/>
</dbReference>
<proteinExistence type="predicted"/>
<comment type="caution">
    <text evidence="1">The sequence shown here is derived from an EMBL/GenBank/DDBJ whole genome shotgun (WGS) entry which is preliminary data.</text>
</comment>
<sequence>MNKSLYDQLKAYLLSAKGDWQTIARDCDVDSSWPYKVMSGRIKDPGVLRTERILKYARSKGWKPAKSVSGQQDKEAA</sequence>
<name>A0A3B8WQC5_MARNT</name>
<evidence type="ECO:0000313" key="1">
    <source>
        <dbReference type="EMBL" id="HAC30680.1"/>
    </source>
</evidence>
<gene>
    <name evidence="1" type="ORF">DCF82_23180</name>
</gene>
<dbReference type="EMBL" id="DLYI01000313">
    <property type="protein sequence ID" value="HAC30680.1"/>
    <property type="molecule type" value="Genomic_DNA"/>
</dbReference>
<accession>A0A3B8WQC5</accession>
<reference evidence="1 2" key="1">
    <citation type="journal article" date="2018" name="Nat. Biotechnol.">
        <title>A standardized bacterial taxonomy based on genome phylogeny substantially revises the tree of life.</title>
        <authorList>
            <person name="Parks D.H."/>
            <person name="Chuvochina M."/>
            <person name="Waite D.W."/>
            <person name="Rinke C."/>
            <person name="Skarshewski A."/>
            <person name="Chaumeil P.A."/>
            <person name="Hugenholtz P."/>
        </authorList>
    </citation>
    <scope>NUCLEOTIDE SEQUENCE [LARGE SCALE GENOMIC DNA]</scope>
    <source>
        <strain evidence="1">UBA9049</strain>
    </source>
</reference>
<dbReference type="AlphaFoldDB" id="A0A3B8WQC5"/>
<evidence type="ECO:0008006" key="3">
    <source>
        <dbReference type="Google" id="ProtNLM"/>
    </source>
</evidence>
<organism evidence="1 2">
    <name type="scientific">Marinobacter nauticus</name>
    <name type="common">Marinobacter hydrocarbonoclasticus</name>
    <name type="synonym">Marinobacter aquaeolei</name>
    <dbReference type="NCBI Taxonomy" id="2743"/>
    <lineage>
        <taxon>Bacteria</taxon>
        <taxon>Pseudomonadati</taxon>
        <taxon>Pseudomonadota</taxon>
        <taxon>Gammaproteobacteria</taxon>
        <taxon>Pseudomonadales</taxon>
        <taxon>Marinobacteraceae</taxon>
        <taxon>Marinobacter</taxon>
    </lineage>
</organism>
<evidence type="ECO:0000313" key="2">
    <source>
        <dbReference type="Proteomes" id="UP000261325"/>
    </source>
</evidence>